<protein>
    <submittedName>
        <fullName evidence="1">Uncharacterized protein</fullName>
    </submittedName>
</protein>
<dbReference type="Proteomes" id="UP001457282">
    <property type="component" value="Unassembled WGS sequence"/>
</dbReference>
<accession>A0AAW1WZ26</accession>
<evidence type="ECO:0000313" key="1">
    <source>
        <dbReference type="EMBL" id="KAK9929434.1"/>
    </source>
</evidence>
<keyword evidence="2" id="KW-1185">Reference proteome</keyword>
<name>A0AAW1WZ26_RUBAR</name>
<comment type="caution">
    <text evidence="1">The sequence shown here is derived from an EMBL/GenBank/DDBJ whole genome shotgun (WGS) entry which is preliminary data.</text>
</comment>
<proteinExistence type="predicted"/>
<dbReference type="EMBL" id="JBEDUW010000005">
    <property type="protein sequence ID" value="KAK9929434.1"/>
    <property type="molecule type" value="Genomic_DNA"/>
</dbReference>
<organism evidence="1 2">
    <name type="scientific">Rubus argutus</name>
    <name type="common">Southern blackberry</name>
    <dbReference type="NCBI Taxonomy" id="59490"/>
    <lineage>
        <taxon>Eukaryota</taxon>
        <taxon>Viridiplantae</taxon>
        <taxon>Streptophyta</taxon>
        <taxon>Embryophyta</taxon>
        <taxon>Tracheophyta</taxon>
        <taxon>Spermatophyta</taxon>
        <taxon>Magnoliopsida</taxon>
        <taxon>eudicotyledons</taxon>
        <taxon>Gunneridae</taxon>
        <taxon>Pentapetalae</taxon>
        <taxon>rosids</taxon>
        <taxon>fabids</taxon>
        <taxon>Rosales</taxon>
        <taxon>Rosaceae</taxon>
        <taxon>Rosoideae</taxon>
        <taxon>Rosoideae incertae sedis</taxon>
        <taxon>Rubus</taxon>
    </lineage>
</organism>
<dbReference type="AlphaFoldDB" id="A0AAW1WZ26"/>
<evidence type="ECO:0000313" key="2">
    <source>
        <dbReference type="Proteomes" id="UP001457282"/>
    </source>
</evidence>
<gene>
    <name evidence="1" type="ORF">M0R45_026534</name>
</gene>
<reference evidence="1 2" key="1">
    <citation type="journal article" date="2023" name="G3 (Bethesda)">
        <title>A chromosome-length genome assembly and annotation of blackberry (Rubus argutus, cv. 'Hillquist').</title>
        <authorList>
            <person name="Bruna T."/>
            <person name="Aryal R."/>
            <person name="Dudchenko O."/>
            <person name="Sargent D.J."/>
            <person name="Mead D."/>
            <person name="Buti M."/>
            <person name="Cavallini A."/>
            <person name="Hytonen T."/>
            <person name="Andres J."/>
            <person name="Pham M."/>
            <person name="Weisz D."/>
            <person name="Mascagni F."/>
            <person name="Usai G."/>
            <person name="Natali L."/>
            <person name="Bassil N."/>
            <person name="Fernandez G.E."/>
            <person name="Lomsadze A."/>
            <person name="Armour M."/>
            <person name="Olukolu B."/>
            <person name="Poorten T."/>
            <person name="Britton C."/>
            <person name="Davik J."/>
            <person name="Ashrafi H."/>
            <person name="Aiden E.L."/>
            <person name="Borodovsky M."/>
            <person name="Worthington M."/>
        </authorList>
    </citation>
    <scope>NUCLEOTIDE SEQUENCE [LARGE SCALE GENOMIC DNA]</scope>
    <source>
        <strain evidence="1">PI 553951</strain>
    </source>
</reference>
<sequence length="76" mass="8221">MAREGAQDWTAVLDGGSNKLWLSTAAAARGQICSFKVSRRRRLGQWARGWRAATVVVDCSSDAKEELGAAELEARA</sequence>